<gene>
    <name evidence="1" type="ORF">LCGC14_1002570</name>
</gene>
<dbReference type="EMBL" id="LAZR01003882">
    <property type="protein sequence ID" value="KKN13809.1"/>
    <property type="molecule type" value="Genomic_DNA"/>
</dbReference>
<evidence type="ECO:0000313" key="1">
    <source>
        <dbReference type="EMBL" id="KKN13809.1"/>
    </source>
</evidence>
<organism evidence="1">
    <name type="scientific">marine sediment metagenome</name>
    <dbReference type="NCBI Taxonomy" id="412755"/>
    <lineage>
        <taxon>unclassified sequences</taxon>
        <taxon>metagenomes</taxon>
        <taxon>ecological metagenomes</taxon>
    </lineage>
</organism>
<sequence>MTQREMFEVSFKRPRDYFDLSPRRQFEIDGALGILDWSMCELSSEDLQRYTGYYIINRPSKNQKQGKGKAEGFKKALEEILNLGEGEMLLVAKMIAGKALSKSRS</sequence>
<proteinExistence type="predicted"/>
<reference evidence="1" key="1">
    <citation type="journal article" date="2015" name="Nature">
        <title>Complex archaea that bridge the gap between prokaryotes and eukaryotes.</title>
        <authorList>
            <person name="Spang A."/>
            <person name="Saw J.H."/>
            <person name="Jorgensen S.L."/>
            <person name="Zaremba-Niedzwiedzka K."/>
            <person name="Martijn J."/>
            <person name="Lind A.E."/>
            <person name="van Eijk R."/>
            <person name="Schleper C."/>
            <person name="Guy L."/>
            <person name="Ettema T.J."/>
        </authorList>
    </citation>
    <scope>NUCLEOTIDE SEQUENCE</scope>
</reference>
<protein>
    <submittedName>
        <fullName evidence="1">Uncharacterized protein</fullName>
    </submittedName>
</protein>
<accession>A0A0F9N7D7</accession>
<comment type="caution">
    <text evidence="1">The sequence shown here is derived from an EMBL/GenBank/DDBJ whole genome shotgun (WGS) entry which is preliminary data.</text>
</comment>
<name>A0A0F9N7D7_9ZZZZ</name>
<dbReference type="AlphaFoldDB" id="A0A0F9N7D7"/>